<evidence type="ECO:0000256" key="1">
    <source>
        <dbReference type="ARBA" id="ARBA00005594"/>
    </source>
</evidence>
<dbReference type="Pfam" id="PF08264">
    <property type="entry name" value="Anticodon_1"/>
    <property type="match status" value="1"/>
</dbReference>
<dbReference type="RefSeq" id="WP_038436293.1">
    <property type="nucleotide sequence ID" value="NZ_CP006873.1"/>
</dbReference>
<evidence type="ECO:0000256" key="4">
    <source>
        <dbReference type="ARBA" id="ARBA00022741"/>
    </source>
</evidence>
<keyword evidence="2 9" id="KW-0963">Cytoplasm</keyword>
<dbReference type="Pfam" id="PF00133">
    <property type="entry name" value="tRNA-synt_1"/>
    <property type="match status" value="1"/>
</dbReference>
<keyword evidence="4 9" id="KW-0547">Nucleotide-binding</keyword>
<dbReference type="AlphaFoldDB" id="A0A068DWZ3"/>
<dbReference type="NCBIfam" id="TIGR00396">
    <property type="entry name" value="leuS_bact"/>
    <property type="match status" value="1"/>
</dbReference>
<dbReference type="OrthoDB" id="9810365at2"/>
<dbReference type="HAMAP" id="MF_00049_B">
    <property type="entry name" value="Leu_tRNA_synth_B"/>
    <property type="match status" value="1"/>
</dbReference>
<dbReference type="EMBL" id="CP006873">
    <property type="protein sequence ID" value="AID37553.1"/>
    <property type="molecule type" value="Genomic_DNA"/>
</dbReference>
<gene>
    <name evidence="9 14" type="primary">leuS</name>
    <name evidence="14" type="ORF">FNIIJ_306</name>
</gene>
<dbReference type="GO" id="GO:0004823">
    <property type="term" value="F:leucine-tRNA ligase activity"/>
    <property type="evidence" value="ECO:0007669"/>
    <property type="project" value="UniProtKB-UniRule"/>
</dbReference>
<dbReference type="EC" id="6.1.1.4" evidence="9"/>
<dbReference type="InterPro" id="IPR002300">
    <property type="entry name" value="aa-tRNA-synth_Ia"/>
</dbReference>
<reference evidence="14 15" key="1">
    <citation type="journal article" date="2014" name="Genome Biol. Evol.">
        <title>Genome sequence of "Candidatus Walczuchella monophlebidarum" the flavobacterial endosymbiont of Llaveia axin axin (Hemiptera: Coccoidea: Monophlebidae).</title>
        <authorList>
            <person name="Rosas-Perez T."/>
            <person name="Rosenblueth M."/>
            <person name="Rincon-Rosales R."/>
            <person name="Mora J."/>
            <person name="Martinez-Romero E."/>
        </authorList>
    </citation>
    <scope>NUCLEOTIDE SEQUENCE [LARGE SCALE GENOMIC DNA]</scope>
    <source>
        <strain evidence="14">FNIIJ</strain>
    </source>
</reference>
<dbReference type="InterPro" id="IPR009080">
    <property type="entry name" value="tRNAsynth_Ia_anticodon-bd"/>
</dbReference>
<dbReference type="PRINTS" id="PR00985">
    <property type="entry name" value="TRNASYNTHLEU"/>
</dbReference>
<dbReference type="FunFam" id="3.40.50.620:FF:000056">
    <property type="entry name" value="Leucine--tRNA ligase"/>
    <property type="match status" value="1"/>
</dbReference>
<dbReference type="Gene3D" id="3.40.50.620">
    <property type="entry name" value="HUPs"/>
    <property type="match status" value="3"/>
</dbReference>
<feature type="binding site" evidence="9">
    <location>
        <position position="714"/>
    </location>
    <ligand>
        <name>ATP</name>
        <dbReference type="ChEBI" id="CHEBI:30616"/>
    </ligand>
</feature>
<dbReference type="InterPro" id="IPR002302">
    <property type="entry name" value="Leu-tRNA-ligase"/>
</dbReference>
<dbReference type="PANTHER" id="PTHR43740">
    <property type="entry name" value="LEUCYL-TRNA SYNTHETASE"/>
    <property type="match status" value="1"/>
</dbReference>
<comment type="catalytic activity">
    <reaction evidence="8 9">
        <text>tRNA(Leu) + L-leucine + ATP = L-leucyl-tRNA(Leu) + AMP + diphosphate</text>
        <dbReference type="Rhea" id="RHEA:11688"/>
        <dbReference type="Rhea" id="RHEA-COMP:9613"/>
        <dbReference type="Rhea" id="RHEA-COMP:9622"/>
        <dbReference type="ChEBI" id="CHEBI:30616"/>
        <dbReference type="ChEBI" id="CHEBI:33019"/>
        <dbReference type="ChEBI" id="CHEBI:57427"/>
        <dbReference type="ChEBI" id="CHEBI:78442"/>
        <dbReference type="ChEBI" id="CHEBI:78494"/>
        <dbReference type="ChEBI" id="CHEBI:456215"/>
        <dbReference type="EC" id="6.1.1.4"/>
    </reaction>
</comment>
<proteinExistence type="inferred from homology"/>
<dbReference type="InterPro" id="IPR009008">
    <property type="entry name" value="Val/Leu/Ile-tRNA-synth_edit"/>
</dbReference>
<keyword evidence="3 9" id="KW-0436">Ligase</keyword>
<evidence type="ECO:0000256" key="6">
    <source>
        <dbReference type="ARBA" id="ARBA00022917"/>
    </source>
</evidence>
<evidence type="ECO:0000313" key="15">
    <source>
        <dbReference type="Proteomes" id="UP000027148"/>
    </source>
</evidence>
<organism evidence="14 15">
    <name type="scientific">Candidatus Walczuchella monophlebidarum</name>
    <dbReference type="NCBI Taxonomy" id="1415657"/>
    <lineage>
        <taxon>Bacteria</taxon>
        <taxon>Pseudomonadati</taxon>
        <taxon>Bacteroidota</taxon>
        <taxon>Flavobacteriia</taxon>
        <taxon>Flavobacteriales</taxon>
        <taxon>Candidatus Walczuchella</taxon>
    </lineage>
</organism>
<evidence type="ECO:0000256" key="9">
    <source>
        <dbReference type="HAMAP-Rule" id="MF_00049"/>
    </source>
</evidence>
<feature type="domain" description="Methionyl/Valyl/Leucyl/Isoleucyl-tRNA synthetase anticodon-binding" evidence="12">
    <location>
        <begin position="788"/>
        <end position="899"/>
    </location>
</feature>
<feature type="domain" description="Leucyl-tRNA synthetase editing" evidence="13">
    <location>
        <begin position="276"/>
        <end position="456"/>
    </location>
</feature>
<evidence type="ECO:0000256" key="7">
    <source>
        <dbReference type="ARBA" id="ARBA00023146"/>
    </source>
</evidence>
<dbReference type="SUPFAM" id="SSF50677">
    <property type="entry name" value="ValRS/IleRS/LeuRS editing domain"/>
    <property type="match status" value="1"/>
</dbReference>
<evidence type="ECO:0000259" key="13">
    <source>
        <dbReference type="Pfam" id="PF13603"/>
    </source>
</evidence>
<dbReference type="SUPFAM" id="SSF52374">
    <property type="entry name" value="Nucleotidylyl transferase"/>
    <property type="match status" value="1"/>
</dbReference>
<evidence type="ECO:0000313" key="14">
    <source>
        <dbReference type="EMBL" id="AID37553.1"/>
    </source>
</evidence>
<dbReference type="GO" id="GO:0005829">
    <property type="term" value="C:cytosol"/>
    <property type="evidence" value="ECO:0007669"/>
    <property type="project" value="TreeGrafter"/>
</dbReference>
<dbReference type="Pfam" id="PF13603">
    <property type="entry name" value="tRNA-synt_1_2"/>
    <property type="match status" value="1"/>
</dbReference>
<feature type="domain" description="Aminoacyl-tRNA synthetase class Ia" evidence="11">
    <location>
        <begin position="12"/>
        <end position="144"/>
    </location>
</feature>
<accession>A0A068DWZ3</accession>
<dbReference type="GO" id="GO:0002161">
    <property type="term" value="F:aminoacyl-tRNA deacylase activity"/>
    <property type="evidence" value="ECO:0007669"/>
    <property type="project" value="InterPro"/>
</dbReference>
<evidence type="ECO:0000259" key="12">
    <source>
        <dbReference type="Pfam" id="PF08264"/>
    </source>
</evidence>
<dbReference type="InterPro" id="IPR013155">
    <property type="entry name" value="M/V/L/I-tRNA-synth_anticd-bd"/>
</dbReference>
<dbReference type="FunFam" id="1.10.730.10:FF:000002">
    <property type="entry name" value="Leucine--tRNA ligase"/>
    <property type="match status" value="1"/>
</dbReference>
<dbReference type="GO" id="GO:0006429">
    <property type="term" value="P:leucyl-tRNA aminoacylation"/>
    <property type="evidence" value="ECO:0007669"/>
    <property type="project" value="UniProtKB-UniRule"/>
</dbReference>
<keyword evidence="7 9" id="KW-0030">Aminoacyl-tRNA synthetase</keyword>
<dbReference type="InterPro" id="IPR001412">
    <property type="entry name" value="aa-tRNA-synth_I_CS"/>
</dbReference>
<keyword evidence="15" id="KW-1185">Reference proteome</keyword>
<keyword evidence="5 9" id="KW-0067">ATP-binding</keyword>
<dbReference type="HOGENOM" id="CLU_004427_0_0_10"/>
<dbReference type="Gene3D" id="1.10.730.10">
    <property type="entry name" value="Isoleucyl-tRNA Synthetase, Domain 1"/>
    <property type="match status" value="1"/>
</dbReference>
<dbReference type="InterPro" id="IPR025709">
    <property type="entry name" value="Leu_tRNA-synth_edit"/>
</dbReference>
<evidence type="ECO:0000256" key="8">
    <source>
        <dbReference type="ARBA" id="ARBA00047469"/>
    </source>
</evidence>
<feature type="short sequence motif" description="'KMSKS' region" evidence="9">
    <location>
        <begin position="711"/>
        <end position="715"/>
    </location>
</feature>
<evidence type="ECO:0000256" key="5">
    <source>
        <dbReference type="ARBA" id="ARBA00022840"/>
    </source>
</evidence>
<comment type="subcellular location">
    <subcellularLocation>
        <location evidence="9">Cytoplasm</location>
    </subcellularLocation>
</comment>
<dbReference type="Proteomes" id="UP000027148">
    <property type="component" value="Chromosome"/>
</dbReference>
<dbReference type="InterPro" id="IPR014729">
    <property type="entry name" value="Rossmann-like_a/b/a_fold"/>
</dbReference>
<keyword evidence="6 9" id="KW-0648">Protein biosynthesis</keyword>
<name>A0A068DWZ3_9FLAO</name>
<dbReference type="KEGG" id="elv:FNIIJ_306"/>
<dbReference type="GO" id="GO:0005524">
    <property type="term" value="F:ATP binding"/>
    <property type="evidence" value="ECO:0007669"/>
    <property type="project" value="UniProtKB-UniRule"/>
</dbReference>
<evidence type="ECO:0000256" key="3">
    <source>
        <dbReference type="ARBA" id="ARBA00022598"/>
    </source>
</evidence>
<comment type="similarity">
    <text evidence="1 9 10">Belongs to the class-I aminoacyl-tRNA synthetase family.</text>
</comment>
<dbReference type="SUPFAM" id="SSF47323">
    <property type="entry name" value="Anticodon-binding domain of a subclass of class I aminoacyl-tRNA synthetases"/>
    <property type="match status" value="1"/>
</dbReference>
<evidence type="ECO:0000256" key="2">
    <source>
        <dbReference type="ARBA" id="ARBA00022490"/>
    </source>
</evidence>
<dbReference type="PANTHER" id="PTHR43740:SF2">
    <property type="entry name" value="LEUCINE--TRNA LIGASE, MITOCHONDRIAL"/>
    <property type="match status" value="1"/>
</dbReference>
<comment type="caution">
    <text evidence="9">Lacks conserved residue(s) required for the propagation of feature annotation.</text>
</comment>
<dbReference type="PROSITE" id="PS00178">
    <property type="entry name" value="AA_TRNA_LIGASE_I"/>
    <property type="match status" value="1"/>
</dbReference>
<dbReference type="FunFam" id="3.40.50.620:FF:000060">
    <property type="entry name" value="Leucine--tRNA ligase"/>
    <property type="match status" value="1"/>
</dbReference>
<sequence>MEYTFREIENRWQKRWELYKIFKADNHSKKPKYYVLDMFPYPSGAGLHVGHPLGYIASDIYTRYKRSENYNVLHPIGFDAFGLPSEQYAIQTGQHPSLTTKVNIQRYKKQLKRLGLSFDWSREVCTSDPDYYRWTQWIFLQLYNSWYDISLKRARPINELISIFEKEGNLVIRSPEENRNKFTAKEWNSFPLSRKEEILQKYRLAFRSETTVNWCPHLGTVLANDEVIEGKSERGGYPVYQKKTIQWSIRITSYADRLLQGLENIDWPESIKEAQKQWIGKSFGLNLFFFVIDNPGTYIEIFTPRPETIFGVSFIVLAPEHELWEKITIKKQINEVKTYVEESKKRNDRERLTHATSGVFTGAYVAHPFTNERIPVYISDYVLNSYGTGAIMAVPAHNTRDHMFAKKYGLKIIEVISGGKDVYKKAYDIKKGECIHSDFLNGLSAEEALKKSIEKIEEKGLGYRTVNYRFRNAVFSRQRYWGEPIPIYYKKGVPFGIPEKKLPLLLPIVDKYMTTQEGKPPLGRATHWAWYEKKQKIVSNKLIDEKTIFPLETSTMPGWAGSSWYFLRYMNTDNDNSPIDTTSSSYWKNVDLYVGGKEHSTGHLIYSRFLHKFLKDFGWVSTEEPFKKLLNQGMVLEHSAMITRIEGTQRFISSGLIRNQEKTQQFYVDIHLLKNGDELDIDKFKKYHPEFSKAEFSIESGKFFCKRKIEKMSKSKFNVRNPDDIYEKYGADTLRIHEMFLGPLNQTKLWNTRGIKGAHQFLKKFWRLFHSRESFYVEESSPSIKELKILHCTIKKIREDIPNFSFNTSISALMIATNKLSEIQCKSRKILEPLVILLAPFAPHISEELWHRLNHKDFICFVPMPKCEKQYITDNIIEYPITFNGKLRFKMNFPIGTPQKFIKKEVLRHPETKKYLQGKKIKNTIIIQNKIINIVV</sequence>
<dbReference type="STRING" id="1415657.FNIIJ_306"/>
<evidence type="ECO:0000256" key="10">
    <source>
        <dbReference type="RuleBase" id="RU363035"/>
    </source>
</evidence>
<evidence type="ECO:0000259" key="11">
    <source>
        <dbReference type="Pfam" id="PF00133"/>
    </source>
</evidence>
<dbReference type="CDD" id="cd07958">
    <property type="entry name" value="Anticodon_Ia_Leu_BEm"/>
    <property type="match status" value="1"/>
</dbReference>
<protein>
    <recommendedName>
        <fullName evidence="9">Leucine--tRNA ligase</fullName>
        <ecNumber evidence="9">6.1.1.4</ecNumber>
    </recommendedName>
    <alternativeName>
        <fullName evidence="9">Leucyl-tRNA synthetase</fullName>
        <shortName evidence="9">LeuRS</shortName>
    </alternativeName>
</protein>